<protein>
    <submittedName>
        <fullName evidence="2">Uncharacterized protein</fullName>
    </submittedName>
</protein>
<sequence length="61" mass="6247">MSHSHTAGEPLSGSGITLSAALSKNHAQEEQVSSSLPIPGGSESVLGDYNGYNSLLFITSN</sequence>
<evidence type="ECO:0000256" key="1">
    <source>
        <dbReference type="SAM" id="MobiDB-lite"/>
    </source>
</evidence>
<dbReference type="EMBL" id="PJEO01000001">
    <property type="protein sequence ID" value="PKQ47001.1"/>
    <property type="molecule type" value="Genomic_DNA"/>
</dbReference>
<name>A0A2N3HPY7_9FLAO</name>
<feature type="region of interest" description="Disordered" evidence="1">
    <location>
        <begin position="1"/>
        <end position="49"/>
    </location>
</feature>
<evidence type="ECO:0000313" key="2">
    <source>
        <dbReference type="EMBL" id="PKQ47001.1"/>
    </source>
</evidence>
<organism evidence="2 3">
    <name type="scientific">Confluentibacter flavum</name>
    <dbReference type="NCBI Taxonomy" id="1909700"/>
    <lineage>
        <taxon>Bacteria</taxon>
        <taxon>Pseudomonadati</taxon>
        <taxon>Bacteroidota</taxon>
        <taxon>Flavobacteriia</taxon>
        <taxon>Flavobacteriales</taxon>
        <taxon>Flavobacteriaceae</taxon>
        <taxon>Confluentibacter</taxon>
    </lineage>
</organism>
<accession>A0A2N3HPY7</accession>
<proteinExistence type="predicted"/>
<comment type="caution">
    <text evidence="2">The sequence shown here is derived from an EMBL/GenBank/DDBJ whole genome shotgun (WGS) entry which is preliminary data.</text>
</comment>
<dbReference type="Proteomes" id="UP000233435">
    <property type="component" value="Unassembled WGS sequence"/>
</dbReference>
<dbReference type="AlphaFoldDB" id="A0A2N3HPY7"/>
<evidence type="ECO:0000313" key="3">
    <source>
        <dbReference type="Proteomes" id="UP000233435"/>
    </source>
</evidence>
<reference evidence="2 3" key="1">
    <citation type="submission" date="2017-12" db="EMBL/GenBank/DDBJ databases">
        <title>Confluentibacter flavum sp. nov., isolated from the saline lake.</title>
        <authorList>
            <person name="Yu L."/>
        </authorList>
    </citation>
    <scope>NUCLEOTIDE SEQUENCE [LARGE SCALE GENOMIC DNA]</scope>
    <source>
        <strain evidence="2 3">3B</strain>
    </source>
</reference>
<keyword evidence="3" id="KW-1185">Reference proteome</keyword>
<gene>
    <name evidence="2" type="ORF">CSW08_00085</name>
</gene>
<dbReference type="RefSeq" id="WP_106657875.1">
    <property type="nucleotide sequence ID" value="NZ_PJEO01000001.1"/>
</dbReference>